<dbReference type="PANTHER" id="PTHR11267">
    <property type="entry name" value="T-BOX PROTEIN-RELATED"/>
    <property type="match status" value="1"/>
</dbReference>
<dbReference type="InterPro" id="IPR018186">
    <property type="entry name" value="TF_T-box_CS"/>
</dbReference>
<dbReference type="Gene3D" id="2.60.40.820">
    <property type="entry name" value="Transcription factor, T-box"/>
    <property type="match status" value="1"/>
</dbReference>
<keyword evidence="5 6" id="KW-0539">Nucleus</keyword>
<dbReference type="FunFam" id="2.60.40.820:FF:000007">
    <property type="entry name" value="T-box transcription factor"/>
    <property type="match status" value="1"/>
</dbReference>
<evidence type="ECO:0000259" key="7">
    <source>
        <dbReference type="PROSITE" id="PS50252"/>
    </source>
</evidence>
<evidence type="ECO:0000313" key="8">
    <source>
        <dbReference type="Ensembl" id="ENSPMGP00000022486.1"/>
    </source>
</evidence>
<sequence length="353" mass="40759">WNHLCNLNSVSNMSVRRTPPTGEGFQHSSIRINLENSDLWKSFHNVGTEMIITKHGRRMFPHCSVSLSGLQPFANYVIMVDMIPVDGYKYKWKKEQWEVAGKAEPQPPCRTYVHPDSPAPGSHWLKQSLSFLKLKLTNNTLDQHGHIILHSMHRYYPRFHVVQADSLYTVRWGPFQTFSFPETTFTAVTAYQNPKITKLKIDHNPFAKGFREGVVISPPGLQKMRLHTEKALTSTEQSQKGPHFSAWPPEQDASDRLHAEPLDMEYDYSCEEQMVPASLPYNSYSFSHFLYRSLEYGRYPFPTSEAEPAQEQPTVHPLATAEYTAPQHPYHHPYAYSNTADWSQHPLFSYTCW</sequence>
<dbReference type="SMART" id="SM00425">
    <property type="entry name" value="TBOX"/>
    <property type="match status" value="1"/>
</dbReference>
<dbReference type="PROSITE" id="PS01283">
    <property type="entry name" value="TBOX_1"/>
    <property type="match status" value="1"/>
</dbReference>
<dbReference type="GO" id="GO:0007389">
    <property type="term" value="P:pattern specification process"/>
    <property type="evidence" value="ECO:0007669"/>
    <property type="project" value="TreeGrafter"/>
</dbReference>
<organism evidence="8 9">
    <name type="scientific">Periophthalmus magnuspinnatus</name>
    <dbReference type="NCBI Taxonomy" id="409849"/>
    <lineage>
        <taxon>Eukaryota</taxon>
        <taxon>Metazoa</taxon>
        <taxon>Chordata</taxon>
        <taxon>Craniata</taxon>
        <taxon>Vertebrata</taxon>
        <taxon>Euteleostomi</taxon>
        <taxon>Actinopterygii</taxon>
        <taxon>Neopterygii</taxon>
        <taxon>Teleostei</taxon>
        <taxon>Neoteleostei</taxon>
        <taxon>Acanthomorphata</taxon>
        <taxon>Gobiaria</taxon>
        <taxon>Gobiiformes</taxon>
        <taxon>Gobioidei</taxon>
        <taxon>Gobiidae</taxon>
        <taxon>Oxudercinae</taxon>
        <taxon>Periophthalmus</taxon>
    </lineage>
</organism>
<name>A0A3B4B1N2_9GOBI</name>
<dbReference type="PANTHER" id="PTHR11267:SF204">
    <property type="entry name" value="SPADETAIL"/>
    <property type="match status" value="1"/>
</dbReference>
<dbReference type="GO" id="GO:0001708">
    <property type="term" value="P:cell fate specification"/>
    <property type="evidence" value="ECO:0007669"/>
    <property type="project" value="TreeGrafter"/>
</dbReference>
<proteinExistence type="predicted"/>
<evidence type="ECO:0000313" key="9">
    <source>
        <dbReference type="Proteomes" id="UP000261520"/>
    </source>
</evidence>
<dbReference type="AlphaFoldDB" id="A0A3B4B1N2"/>
<dbReference type="PRINTS" id="PR00937">
    <property type="entry name" value="TBOX"/>
</dbReference>
<keyword evidence="2" id="KW-0805">Transcription regulation</keyword>
<keyword evidence="3 6" id="KW-0238">DNA-binding</keyword>
<comment type="caution">
    <text evidence="6">Lacks conserved residue(s) required for the propagation of feature annotation.</text>
</comment>
<dbReference type="GO" id="GO:0000981">
    <property type="term" value="F:DNA-binding transcription factor activity, RNA polymerase II-specific"/>
    <property type="evidence" value="ECO:0007669"/>
    <property type="project" value="TreeGrafter"/>
</dbReference>
<dbReference type="InterPro" id="IPR001699">
    <property type="entry name" value="TF_T-box"/>
</dbReference>
<reference evidence="8" key="2">
    <citation type="submission" date="2025-09" db="UniProtKB">
        <authorList>
            <consortium name="Ensembl"/>
        </authorList>
    </citation>
    <scope>IDENTIFICATION</scope>
</reference>
<dbReference type="InterPro" id="IPR036960">
    <property type="entry name" value="T-box_sf"/>
</dbReference>
<dbReference type="GO" id="GO:0005634">
    <property type="term" value="C:nucleus"/>
    <property type="evidence" value="ECO:0007669"/>
    <property type="project" value="UniProtKB-SubCell"/>
</dbReference>
<dbReference type="Proteomes" id="UP000261520">
    <property type="component" value="Unplaced"/>
</dbReference>
<dbReference type="InterPro" id="IPR008967">
    <property type="entry name" value="p53-like_TF_DNA-bd_sf"/>
</dbReference>
<dbReference type="GO" id="GO:0000978">
    <property type="term" value="F:RNA polymerase II cis-regulatory region sequence-specific DNA binding"/>
    <property type="evidence" value="ECO:0007669"/>
    <property type="project" value="InterPro"/>
</dbReference>
<accession>A0A3B4B1N2</accession>
<dbReference type="InterPro" id="IPR046360">
    <property type="entry name" value="T-box_DNA-bd"/>
</dbReference>
<dbReference type="Pfam" id="PF00907">
    <property type="entry name" value="T-box"/>
    <property type="match status" value="1"/>
</dbReference>
<dbReference type="PROSITE" id="PS50252">
    <property type="entry name" value="TBOX_3"/>
    <property type="match status" value="1"/>
</dbReference>
<keyword evidence="9" id="KW-1185">Reference proteome</keyword>
<dbReference type="Ensembl" id="ENSPMGT00000023951.1">
    <property type="protein sequence ID" value="ENSPMGP00000022486.1"/>
    <property type="gene ID" value="ENSPMGG00000018186.1"/>
</dbReference>
<dbReference type="GO" id="GO:0045893">
    <property type="term" value="P:positive regulation of DNA-templated transcription"/>
    <property type="evidence" value="ECO:0007669"/>
    <property type="project" value="InterPro"/>
</dbReference>
<evidence type="ECO:0000256" key="3">
    <source>
        <dbReference type="ARBA" id="ARBA00023125"/>
    </source>
</evidence>
<evidence type="ECO:0000256" key="6">
    <source>
        <dbReference type="PROSITE-ProRule" id="PRU00201"/>
    </source>
</evidence>
<keyword evidence="4" id="KW-0804">Transcription</keyword>
<protein>
    <recommendedName>
        <fullName evidence="7">T-box domain-containing protein</fullName>
    </recommendedName>
</protein>
<dbReference type="STRING" id="409849.ENSPMGP00000022486"/>
<comment type="subcellular location">
    <subcellularLocation>
        <location evidence="1 6">Nucleus</location>
    </subcellularLocation>
</comment>
<evidence type="ECO:0000256" key="2">
    <source>
        <dbReference type="ARBA" id="ARBA00023015"/>
    </source>
</evidence>
<feature type="domain" description="T-box" evidence="7">
    <location>
        <begin position="34"/>
        <end position="212"/>
    </location>
</feature>
<evidence type="ECO:0000256" key="1">
    <source>
        <dbReference type="ARBA" id="ARBA00004123"/>
    </source>
</evidence>
<dbReference type="GO" id="GO:0000785">
    <property type="term" value="C:chromatin"/>
    <property type="evidence" value="ECO:0007669"/>
    <property type="project" value="TreeGrafter"/>
</dbReference>
<evidence type="ECO:0000256" key="4">
    <source>
        <dbReference type="ARBA" id="ARBA00023163"/>
    </source>
</evidence>
<reference evidence="8" key="1">
    <citation type="submission" date="2025-08" db="UniProtKB">
        <authorList>
            <consortium name="Ensembl"/>
        </authorList>
    </citation>
    <scope>IDENTIFICATION</scope>
</reference>
<evidence type="ECO:0000256" key="5">
    <source>
        <dbReference type="ARBA" id="ARBA00023242"/>
    </source>
</evidence>
<dbReference type="GO" id="GO:0003007">
    <property type="term" value="P:heart morphogenesis"/>
    <property type="evidence" value="ECO:0007669"/>
    <property type="project" value="TreeGrafter"/>
</dbReference>
<dbReference type="SUPFAM" id="SSF49417">
    <property type="entry name" value="p53-like transcription factors"/>
    <property type="match status" value="1"/>
</dbReference>